<dbReference type="SMART" id="SM00421">
    <property type="entry name" value="HTH_LUXR"/>
    <property type="match status" value="1"/>
</dbReference>
<dbReference type="PROSITE" id="PS00622">
    <property type="entry name" value="HTH_LUXR_1"/>
    <property type="match status" value="1"/>
</dbReference>
<organism evidence="5 6">
    <name type="scientific">Botrimarina hoheduenensis</name>
    <dbReference type="NCBI Taxonomy" id="2528000"/>
    <lineage>
        <taxon>Bacteria</taxon>
        <taxon>Pseudomonadati</taxon>
        <taxon>Planctomycetota</taxon>
        <taxon>Planctomycetia</taxon>
        <taxon>Pirellulales</taxon>
        <taxon>Lacipirellulaceae</taxon>
        <taxon>Botrimarina</taxon>
    </lineage>
</organism>
<dbReference type="PROSITE" id="PS50043">
    <property type="entry name" value="HTH_LUXR_2"/>
    <property type="match status" value="1"/>
</dbReference>
<dbReference type="Gene3D" id="1.10.10.10">
    <property type="entry name" value="Winged helix-like DNA-binding domain superfamily/Winged helix DNA-binding domain"/>
    <property type="match status" value="1"/>
</dbReference>
<dbReference type="OrthoDB" id="292806at2"/>
<dbReference type="PANTHER" id="PTHR44688:SF16">
    <property type="entry name" value="DNA-BINDING TRANSCRIPTIONAL ACTIVATOR DEVR_DOSR"/>
    <property type="match status" value="1"/>
</dbReference>
<dbReference type="EMBL" id="SJPH01000002">
    <property type="protein sequence ID" value="TWT47585.1"/>
    <property type="molecule type" value="Genomic_DNA"/>
</dbReference>
<evidence type="ECO:0000259" key="4">
    <source>
        <dbReference type="PROSITE" id="PS50043"/>
    </source>
</evidence>
<dbReference type="RefSeq" id="WP_146572302.1">
    <property type="nucleotide sequence ID" value="NZ_SJPH01000002.1"/>
</dbReference>
<accession>A0A5C5WBW2</accession>
<keyword evidence="6" id="KW-1185">Reference proteome</keyword>
<evidence type="ECO:0000313" key="6">
    <source>
        <dbReference type="Proteomes" id="UP000318995"/>
    </source>
</evidence>
<dbReference type="InterPro" id="IPR016032">
    <property type="entry name" value="Sig_transdc_resp-reg_C-effctor"/>
</dbReference>
<keyword evidence="3" id="KW-0804">Transcription</keyword>
<dbReference type="GO" id="GO:0006355">
    <property type="term" value="P:regulation of DNA-templated transcription"/>
    <property type="evidence" value="ECO:0007669"/>
    <property type="project" value="InterPro"/>
</dbReference>
<evidence type="ECO:0000256" key="1">
    <source>
        <dbReference type="ARBA" id="ARBA00023015"/>
    </source>
</evidence>
<feature type="domain" description="HTH luxR-type" evidence="4">
    <location>
        <begin position="138"/>
        <end position="203"/>
    </location>
</feature>
<keyword evidence="2" id="KW-0238">DNA-binding</keyword>
<dbReference type="PANTHER" id="PTHR44688">
    <property type="entry name" value="DNA-BINDING TRANSCRIPTIONAL ACTIVATOR DEVR_DOSR"/>
    <property type="match status" value="1"/>
</dbReference>
<dbReference type="CDD" id="cd06170">
    <property type="entry name" value="LuxR_C_like"/>
    <property type="match status" value="1"/>
</dbReference>
<keyword evidence="1" id="KW-0805">Transcription regulation</keyword>
<protein>
    <submittedName>
        <fullName evidence="5">Response regulator FixJ</fullName>
    </submittedName>
</protein>
<reference evidence="5 6" key="1">
    <citation type="submission" date="2019-02" db="EMBL/GenBank/DDBJ databases">
        <title>Deep-cultivation of Planctomycetes and their phenomic and genomic characterization uncovers novel biology.</title>
        <authorList>
            <person name="Wiegand S."/>
            <person name="Jogler M."/>
            <person name="Boedeker C."/>
            <person name="Pinto D."/>
            <person name="Vollmers J."/>
            <person name="Rivas-Marin E."/>
            <person name="Kohn T."/>
            <person name="Peeters S.H."/>
            <person name="Heuer A."/>
            <person name="Rast P."/>
            <person name="Oberbeckmann S."/>
            <person name="Bunk B."/>
            <person name="Jeske O."/>
            <person name="Meyerdierks A."/>
            <person name="Storesund J.E."/>
            <person name="Kallscheuer N."/>
            <person name="Luecker S."/>
            <person name="Lage O.M."/>
            <person name="Pohl T."/>
            <person name="Merkel B.J."/>
            <person name="Hornburger P."/>
            <person name="Mueller R.-W."/>
            <person name="Bruemmer F."/>
            <person name="Labrenz M."/>
            <person name="Spormann A.M."/>
            <person name="Op Den Camp H."/>
            <person name="Overmann J."/>
            <person name="Amann R."/>
            <person name="Jetten M.S.M."/>
            <person name="Mascher T."/>
            <person name="Medema M.H."/>
            <person name="Devos D.P."/>
            <person name="Kaster A.-K."/>
            <person name="Ovreas L."/>
            <person name="Rohde M."/>
            <person name="Galperin M.Y."/>
            <person name="Jogler C."/>
        </authorList>
    </citation>
    <scope>NUCLEOTIDE SEQUENCE [LARGE SCALE GENOMIC DNA]</scope>
    <source>
        <strain evidence="5 6">Pla111</strain>
    </source>
</reference>
<evidence type="ECO:0000313" key="5">
    <source>
        <dbReference type="EMBL" id="TWT47585.1"/>
    </source>
</evidence>
<dbReference type="GO" id="GO:0003677">
    <property type="term" value="F:DNA binding"/>
    <property type="evidence" value="ECO:0007669"/>
    <property type="project" value="UniProtKB-KW"/>
</dbReference>
<dbReference type="Pfam" id="PF00196">
    <property type="entry name" value="GerE"/>
    <property type="match status" value="1"/>
</dbReference>
<dbReference type="InterPro" id="IPR000792">
    <property type="entry name" value="Tscrpt_reg_LuxR_C"/>
</dbReference>
<comment type="caution">
    <text evidence="5">The sequence shown here is derived from an EMBL/GenBank/DDBJ whole genome shotgun (WGS) entry which is preliminary data.</text>
</comment>
<proteinExistence type="predicted"/>
<gene>
    <name evidence="5" type="ORF">Pla111_12000</name>
</gene>
<dbReference type="PRINTS" id="PR00038">
    <property type="entry name" value="HTHLUXR"/>
</dbReference>
<sequence length="229" mass="25536">MYARVAPLPTNGLLLLHDVRGPAERLLQEAARQLGIASLLTSRIEECAVHAEGARPVGIIAPTKPTVNARFADLADASFRRAVFIGLIESEAERPVWQRLAWGVISLSDPPERIAKLLQDAILIADQRRNEWDLVQAYHRRRESLTQAEEELLVAVCDGKLNKQIANELGVSIRTVEQRRRRVFAKMKVASAIPLADRVATVRTLEGRFLRCDLQESRGNAAPRISPNE</sequence>
<evidence type="ECO:0000256" key="3">
    <source>
        <dbReference type="ARBA" id="ARBA00023163"/>
    </source>
</evidence>
<dbReference type="AlphaFoldDB" id="A0A5C5WBW2"/>
<name>A0A5C5WBW2_9BACT</name>
<dbReference type="Proteomes" id="UP000318995">
    <property type="component" value="Unassembled WGS sequence"/>
</dbReference>
<dbReference type="SUPFAM" id="SSF46894">
    <property type="entry name" value="C-terminal effector domain of the bipartite response regulators"/>
    <property type="match status" value="1"/>
</dbReference>
<evidence type="ECO:0000256" key="2">
    <source>
        <dbReference type="ARBA" id="ARBA00023125"/>
    </source>
</evidence>
<dbReference type="InterPro" id="IPR036388">
    <property type="entry name" value="WH-like_DNA-bd_sf"/>
</dbReference>